<sequence length="274" mass="30582">MRDANLVCPLCKRVGGILLNPAVDHVRQVVCSICSRELPVVDGIPDFAPHVPMEDPKARTVQKLNCSPTFARLYESLVWRKVLTRLGAGLSMGQEVREVLEAGRLQSLATIVDLACGTGHYARAYRTAYPDARVYGLDVSMPMLVKAGIKARQCGCGGISFLRGDLYEIPFGDGTMDLVNCCGVLHLFSDLEPVWREVARVLRPGGVFTGWVLIALPRWGERKFQERLMKRGEATFFQPSRMKSDFERAGLSGFRWAKRRAWLIFRVQKPGRGG</sequence>
<evidence type="ECO:0000259" key="1">
    <source>
        <dbReference type="Pfam" id="PF08241"/>
    </source>
</evidence>
<keyword evidence="2" id="KW-0808">Transferase</keyword>
<gene>
    <name evidence="2" type="ORF">TRIP_B50245</name>
</gene>
<dbReference type="SUPFAM" id="SSF53335">
    <property type="entry name" value="S-adenosyl-L-methionine-dependent methyltransferases"/>
    <property type="match status" value="1"/>
</dbReference>
<dbReference type="AlphaFoldDB" id="A0A653AGZ9"/>
<dbReference type="Pfam" id="PF08241">
    <property type="entry name" value="Methyltransf_11"/>
    <property type="match status" value="1"/>
</dbReference>
<proteinExistence type="predicted"/>
<dbReference type="PANTHER" id="PTHR43591">
    <property type="entry name" value="METHYLTRANSFERASE"/>
    <property type="match status" value="1"/>
</dbReference>
<dbReference type="EMBL" id="UPXX01000032">
    <property type="protein sequence ID" value="VBB47317.1"/>
    <property type="molecule type" value="Genomic_DNA"/>
</dbReference>
<dbReference type="InterPro" id="IPR029063">
    <property type="entry name" value="SAM-dependent_MTases_sf"/>
</dbReference>
<protein>
    <submittedName>
        <fullName evidence="2">Putative Methyltransferase type 11</fullName>
    </submittedName>
</protein>
<evidence type="ECO:0000313" key="2">
    <source>
        <dbReference type="EMBL" id="VBB47317.1"/>
    </source>
</evidence>
<dbReference type="Gene3D" id="3.40.50.150">
    <property type="entry name" value="Vaccinia Virus protein VP39"/>
    <property type="match status" value="1"/>
</dbReference>
<organism evidence="2">
    <name type="scientific">Uncultured Desulfatiglans sp</name>
    <dbReference type="NCBI Taxonomy" id="1748965"/>
    <lineage>
        <taxon>Bacteria</taxon>
        <taxon>Pseudomonadati</taxon>
        <taxon>Thermodesulfobacteriota</taxon>
        <taxon>Desulfobacteria</taxon>
        <taxon>Desulfatiglandales</taxon>
        <taxon>Desulfatiglandaceae</taxon>
        <taxon>Desulfatiglans</taxon>
        <taxon>environmental samples</taxon>
    </lineage>
</organism>
<dbReference type="CDD" id="cd02440">
    <property type="entry name" value="AdoMet_MTases"/>
    <property type="match status" value="1"/>
</dbReference>
<name>A0A653AGZ9_UNCDX</name>
<accession>A0A653AGZ9</accession>
<dbReference type="InterPro" id="IPR013216">
    <property type="entry name" value="Methyltransf_11"/>
</dbReference>
<reference evidence="2" key="1">
    <citation type="submission" date="2018-07" db="EMBL/GenBank/DDBJ databases">
        <authorList>
            <consortium name="Genoscope - CEA"/>
            <person name="William W."/>
        </authorList>
    </citation>
    <scope>NUCLEOTIDE SEQUENCE</scope>
    <source>
        <strain evidence="2">IK1</strain>
    </source>
</reference>
<feature type="domain" description="Methyltransferase type 11" evidence="1">
    <location>
        <begin position="112"/>
        <end position="208"/>
    </location>
</feature>
<keyword evidence="2" id="KW-0489">Methyltransferase</keyword>
<dbReference type="GO" id="GO:0008757">
    <property type="term" value="F:S-adenosylmethionine-dependent methyltransferase activity"/>
    <property type="evidence" value="ECO:0007669"/>
    <property type="project" value="InterPro"/>
</dbReference>
<dbReference type="GO" id="GO:0032259">
    <property type="term" value="P:methylation"/>
    <property type="evidence" value="ECO:0007669"/>
    <property type="project" value="UniProtKB-KW"/>
</dbReference>